<evidence type="ECO:0000313" key="3">
    <source>
        <dbReference type="Proteomes" id="UP000232722"/>
    </source>
</evidence>
<dbReference type="VEuPathDB" id="FungiDB:RhiirA1_469249"/>
<keyword evidence="1" id="KW-0812">Transmembrane</keyword>
<reference evidence="2 3" key="1">
    <citation type="submission" date="2016-04" db="EMBL/GenBank/DDBJ databases">
        <title>Genome analyses suggest a sexual origin of heterokaryosis in a supposedly ancient asexual fungus.</title>
        <authorList>
            <person name="Ropars J."/>
            <person name="Sedzielewska K."/>
            <person name="Noel J."/>
            <person name="Charron P."/>
            <person name="Farinelli L."/>
            <person name="Marton T."/>
            <person name="Kruger M."/>
            <person name="Pelin A."/>
            <person name="Brachmann A."/>
            <person name="Corradi N."/>
        </authorList>
    </citation>
    <scope>NUCLEOTIDE SEQUENCE [LARGE SCALE GENOMIC DNA]</scope>
    <source>
        <strain evidence="2 3">A5</strain>
    </source>
</reference>
<evidence type="ECO:0000313" key="2">
    <source>
        <dbReference type="EMBL" id="PKB92051.1"/>
    </source>
</evidence>
<proteinExistence type="predicted"/>
<accession>A0A2N0NBW2</accession>
<keyword evidence="1" id="KW-1133">Transmembrane helix</keyword>
<name>A0A2N0NBW2_9GLOM</name>
<sequence length="110" mass="13546">MQYLNQNYSEFLSKYYDEMNLFTDSNSNMIYNNLQHLYSYCNELKILKYTFIYYFLHKLYITILTFLYTLFSKSSKFLKSQLYRLVLSFIVLSFLYEIIFERNIGNHVHN</sequence>
<dbReference type="AlphaFoldDB" id="A0A2N0NBW2"/>
<feature type="transmembrane region" description="Helical" evidence="1">
    <location>
        <begin position="51"/>
        <end position="70"/>
    </location>
</feature>
<reference evidence="2 3" key="2">
    <citation type="submission" date="2017-09" db="EMBL/GenBank/DDBJ databases">
        <title>Extensive intraspecific genome diversity in a model arbuscular mycorrhizal fungus.</title>
        <authorList>
            <person name="Chen E.C."/>
            <person name="Morin E."/>
            <person name="Beaudet D."/>
            <person name="Noel J."/>
            <person name="Ndikumana S."/>
            <person name="Charron P."/>
            <person name="St-Onge C."/>
            <person name="Giorgi J."/>
            <person name="Grigoriev I.V."/>
            <person name="Roux C."/>
            <person name="Martin F.M."/>
            <person name="Corradi N."/>
        </authorList>
    </citation>
    <scope>NUCLEOTIDE SEQUENCE [LARGE SCALE GENOMIC DNA]</scope>
    <source>
        <strain evidence="2 3">A5</strain>
    </source>
</reference>
<gene>
    <name evidence="2" type="ORF">RhiirA5_508403</name>
</gene>
<dbReference type="VEuPathDB" id="FungiDB:RhiirFUN_005011"/>
<protein>
    <submittedName>
        <fullName evidence="2">Uncharacterized protein</fullName>
    </submittedName>
</protein>
<dbReference type="VEuPathDB" id="FungiDB:FUN_003302"/>
<comment type="caution">
    <text evidence="2">The sequence shown here is derived from an EMBL/GenBank/DDBJ whole genome shotgun (WGS) entry which is preliminary data.</text>
</comment>
<dbReference type="Proteomes" id="UP000232722">
    <property type="component" value="Unassembled WGS sequence"/>
</dbReference>
<dbReference type="EMBL" id="LLXJ01012536">
    <property type="protein sequence ID" value="PKB92051.1"/>
    <property type="molecule type" value="Genomic_DNA"/>
</dbReference>
<keyword evidence="1" id="KW-0472">Membrane</keyword>
<evidence type="ECO:0000256" key="1">
    <source>
        <dbReference type="SAM" id="Phobius"/>
    </source>
</evidence>
<organism evidence="2 3">
    <name type="scientific">Rhizophagus irregularis</name>
    <dbReference type="NCBI Taxonomy" id="588596"/>
    <lineage>
        <taxon>Eukaryota</taxon>
        <taxon>Fungi</taxon>
        <taxon>Fungi incertae sedis</taxon>
        <taxon>Mucoromycota</taxon>
        <taxon>Glomeromycotina</taxon>
        <taxon>Glomeromycetes</taxon>
        <taxon>Glomerales</taxon>
        <taxon>Glomeraceae</taxon>
        <taxon>Rhizophagus</taxon>
    </lineage>
</organism>
<feature type="transmembrane region" description="Helical" evidence="1">
    <location>
        <begin position="82"/>
        <end position="100"/>
    </location>
</feature>